<sequence>MSYKQWNALIMVTSALIISTWVGWGLATDGPPPDASAGAWQMLWAILYVIVFNIVASIVVTIVVSIVQREELVDEAGDERDLAVSSRSMRNGYAVLSVATAGVIAALAFGLDTVLVPHALFGISMLAGGVFAASQLVYYRIG</sequence>
<keyword evidence="1" id="KW-0472">Membrane</keyword>
<evidence type="ECO:0000313" key="3">
    <source>
        <dbReference type="Proteomes" id="UP001163882"/>
    </source>
</evidence>
<evidence type="ECO:0000256" key="1">
    <source>
        <dbReference type="SAM" id="Phobius"/>
    </source>
</evidence>
<proteinExistence type="predicted"/>
<feature type="transmembrane region" description="Helical" evidence="1">
    <location>
        <begin position="39"/>
        <end position="67"/>
    </location>
</feature>
<organism evidence="2 3">
    <name type="scientific">Pelagibacterium flavum</name>
    <dbReference type="NCBI Taxonomy" id="2984530"/>
    <lineage>
        <taxon>Bacteria</taxon>
        <taxon>Pseudomonadati</taxon>
        <taxon>Pseudomonadota</taxon>
        <taxon>Alphaproteobacteria</taxon>
        <taxon>Hyphomicrobiales</taxon>
        <taxon>Devosiaceae</taxon>
        <taxon>Pelagibacterium</taxon>
    </lineage>
</organism>
<feature type="transmembrane region" description="Helical" evidence="1">
    <location>
        <begin position="88"/>
        <end position="109"/>
    </location>
</feature>
<dbReference type="Proteomes" id="UP001163882">
    <property type="component" value="Chromosome"/>
</dbReference>
<accession>A0ABY6IV74</accession>
<dbReference type="RefSeq" id="WP_264227156.1">
    <property type="nucleotide sequence ID" value="NZ_CP107716.1"/>
</dbReference>
<evidence type="ECO:0000313" key="2">
    <source>
        <dbReference type="EMBL" id="UYQ73595.1"/>
    </source>
</evidence>
<gene>
    <name evidence="2" type="ORF">OF122_07525</name>
</gene>
<evidence type="ECO:0008006" key="4">
    <source>
        <dbReference type="Google" id="ProtNLM"/>
    </source>
</evidence>
<dbReference type="EMBL" id="CP107716">
    <property type="protein sequence ID" value="UYQ73595.1"/>
    <property type="molecule type" value="Genomic_DNA"/>
</dbReference>
<feature type="transmembrane region" description="Helical" evidence="1">
    <location>
        <begin position="7"/>
        <end position="27"/>
    </location>
</feature>
<keyword evidence="1" id="KW-0812">Transmembrane</keyword>
<keyword evidence="1" id="KW-1133">Transmembrane helix</keyword>
<keyword evidence="3" id="KW-1185">Reference proteome</keyword>
<feature type="transmembrane region" description="Helical" evidence="1">
    <location>
        <begin position="115"/>
        <end position="139"/>
    </location>
</feature>
<name>A0ABY6IV74_9HYPH</name>
<protein>
    <recommendedName>
        <fullName evidence="4">DUF2178 domain-containing protein</fullName>
    </recommendedName>
</protein>
<reference evidence="2" key="1">
    <citation type="submission" date="2022-10" db="EMBL/GenBank/DDBJ databases">
        <title>YIM 151497 complete genome.</title>
        <authorList>
            <person name="Chen X."/>
        </authorList>
    </citation>
    <scope>NUCLEOTIDE SEQUENCE</scope>
    <source>
        <strain evidence="2">YIM 151497</strain>
    </source>
</reference>